<evidence type="ECO:0000256" key="2">
    <source>
        <dbReference type="ARBA" id="ARBA00005551"/>
    </source>
</evidence>
<feature type="transmembrane region" description="Helical" evidence="7">
    <location>
        <begin position="108"/>
        <end position="127"/>
    </location>
</feature>
<dbReference type="SUPFAM" id="SSF51735">
    <property type="entry name" value="NAD(P)-binding Rossmann-fold domains"/>
    <property type="match status" value="1"/>
</dbReference>
<evidence type="ECO:0000259" key="9">
    <source>
        <dbReference type="Pfam" id="PF02254"/>
    </source>
</evidence>
<proteinExistence type="inferred from homology"/>
<feature type="transmembrane region" description="Helical" evidence="7">
    <location>
        <begin position="73"/>
        <end position="96"/>
    </location>
</feature>
<dbReference type="PANTHER" id="PTHR42751:SF3">
    <property type="entry name" value="SODIUM_GLUTAMATE SYMPORTER"/>
    <property type="match status" value="1"/>
</dbReference>
<dbReference type="AlphaFoldDB" id="A0A4Q0AGN6"/>
<evidence type="ECO:0000256" key="6">
    <source>
        <dbReference type="ARBA" id="ARBA00023136"/>
    </source>
</evidence>
<dbReference type="Proteomes" id="UP000289269">
    <property type="component" value="Unassembled WGS sequence"/>
</dbReference>
<dbReference type="InterPro" id="IPR038770">
    <property type="entry name" value="Na+/solute_symporter_sf"/>
</dbReference>
<keyword evidence="3" id="KW-0813">Transport</keyword>
<gene>
    <name evidence="10" type="ORF">EOT04_02725</name>
</gene>
<dbReference type="GO" id="GO:0016020">
    <property type="term" value="C:membrane"/>
    <property type="evidence" value="ECO:0007669"/>
    <property type="project" value="UniProtKB-SubCell"/>
</dbReference>
<evidence type="ECO:0000256" key="5">
    <source>
        <dbReference type="ARBA" id="ARBA00022989"/>
    </source>
</evidence>
<accession>A0A4Q0AGN6</accession>
<dbReference type="Pfam" id="PF00999">
    <property type="entry name" value="Na_H_Exchanger"/>
    <property type="match status" value="1"/>
</dbReference>
<feature type="transmembrane region" description="Helical" evidence="7">
    <location>
        <begin position="133"/>
        <end position="149"/>
    </location>
</feature>
<evidence type="ECO:0000256" key="4">
    <source>
        <dbReference type="ARBA" id="ARBA00022692"/>
    </source>
</evidence>
<dbReference type="InterPro" id="IPR003148">
    <property type="entry name" value="RCK_N"/>
</dbReference>
<name>A0A4Q0AGN6_9BACT</name>
<comment type="similarity">
    <text evidence="2">Belongs to the monovalent cation:proton antiporter 2 (CPA2) transporter (TC 2.A.37) family.</text>
</comment>
<dbReference type="PANTHER" id="PTHR42751">
    <property type="entry name" value="SODIUM/HYDROGEN EXCHANGER FAMILY/TRKA DOMAIN PROTEIN"/>
    <property type="match status" value="1"/>
</dbReference>
<keyword evidence="4 7" id="KW-0812">Transmembrane</keyword>
<dbReference type="EMBL" id="SCKW01000028">
    <property type="protein sequence ID" value="RWZ78150.1"/>
    <property type="molecule type" value="Genomic_DNA"/>
</dbReference>
<dbReference type="Pfam" id="PF02254">
    <property type="entry name" value="TrkA_N"/>
    <property type="match status" value="1"/>
</dbReference>
<feature type="transmembrane region" description="Helical" evidence="7">
    <location>
        <begin position="6"/>
        <end position="25"/>
    </location>
</feature>
<evidence type="ECO:0000313" key="10">
    <source>
        <dbReference type="EMBL" id="RWZ78150.1"/>
    </source>
</evidence>
<dbReference type="GO" id="GO:0006813">
    <property type="term" value="P:potassium ion transport"/>
    <property type="evidence" value="ECO:0007669"/>
    <property type="project" value="InterPro"/>
</dbReference>
<evidence type="ECO:0000259" key="8">
    <source>
        <dbReference type="Pfam" id="PF00999"/>
    </source>
</evidence>
<comment type="subcellular location">
    <subcellularLocation>
        <location evidence="1">Membrane</location>
        <topology evidence="1">Multi-pass membrane protein</topology>
    </subcellularLocation>
</comment>
<feature type="transmembrane region" description="Helical" evidence="7">
    <location>
        <begin position="245"/>
        <end position="264"/>
    </location>
</feature>
<feature type="transmembrane region" description="Helical" evidence="7">
    <location>
        <begin position="187"/>
        <end position="208"/>
    </location>
</feature>
<evidence type="ECO:0000256" key="7">
    <source>
        <dbReference type="SAM" id="Phobius"/>
    </source>
</evidence>
<reference evidence="10" key="1">
    <citation type="submission" date="2019-01" db="EMBL/GenBank/DDBJ databases">
        <title>Genomic signatures and co-occurrence patterns of the ultra-small Saccharimodia (Patescibacteria phylum) suggest a symbiotic lifestyle.</title>
        <authorList>
            <person name="Lemos L."/>
            <person name="Medeiros J."/>
            <person name="Andreote F."/>
            <person name="Fernandes G."/>
            <person name="Varani A."/>
            <person name="Oliveira G."/>
            <person name="Pylro V."/>
        </authorList>
    </citation>
    <scope>NUCLEOTIDE SEQUENCE [LARGE SCALE GENOMIC DNA]</scope>
    <source>
        <strain evidence="10">AMD01</strain>
    </source>
</reference>
<feature type="non-terminal residue" evidence="10">
    <location>
        <position position="1"/>
    </location>
</feature>
<protein>
    <submittedName>
        <fullName evidence="10">Uncharacterized protein</fullName>
    </submittedName>
</protein>
<dbReference type="GO" id="GO:1902600">
    <property type="term" value="P:proton transmembrane transport"/>
    <property type="evidence" value="ECO:0007669"/>
    <property type="project" value="InterPro"/>
</dbReference>
<feature type="domain" description="RCK N-terminal" evidence="9">
    <location>
        <begin position="300"/>
        <end position="414"/>
    </location>
</feature>
<dbReference type="Gene3D" id="3.40.50.720">
    <property type="entry name" value="NAD(P)-binding Rossmann-like Domain"/>
    <property type="match status" value="1"/>
</dbReference>
<dbReference type="InterPro" id="IPR036291">
    <property type="entry name" value="NAD(P)-bd_dom_sf"/>
</dbReference>
<keyword evidence="6 7" id="KW-0472">Membrane</keyword>
<dbReference type="GO" id="GO:0015297">
    <property type="term" value="F:antiporter activity"/>
    <property type="evidence" value="ECO:0007669"/>
    <property type="project" value="InterPro"/>
</dbReference>
<evidence type="ECO:0000256" key="3">
    <source>
        <dbReference type="ARBA" id="ARBA00022448"/>
    </source>
</evidence>
<evidence type="ECO:0000313" key="11">
    <source>
        <dbReference type="Proteomes" id="UP000289269"/>
    </source>
</evidence>
<keyword evidence="11" id="KW-1185">Reference proteome</keyword>
<keyword evidence="5 7" id="KW-1133">Transmembrane helix</keyword>
<comment type="caution">
    <text evidence="10">The sequence shown here is derived from an EMBL/GenBank/DDBJ whole genome shotgun (WGS) entry which is preliminary data.</text>
</comment>
<feature type="transmembrane region" description="Helical" evidence="7">
    <location>
        <begin position="161"/>
        <end position="181"/>
    </location>
</feature>
<feature type="domain" description="Cation/H+ exchanger transmembrane" evidence="8">
    <location>
        <begin position="3"/>
        <end position="259"/>
    </location>
</feature>
<evidence type="ECO:0000256" key="1">
    <source>
        <dbReference type="ARBA" id="ARBA00004141"/>
    </source>
</evidence>
<dbReference type="InterPro" id="IPR006153">
    <property type="entry name" value="Cation/H_exchanger_TM"/>
</dbReference>
<dbReference type="Gene3D" id="1.20.1530.20">
    <property type="match status" value="1"/>
</dbReference>
<sequence length="454" mass="50287">ALGLTAIEALVMAVALLFSSTIIVVKMLTDKREQSRLYGQLAIGILLVEDILATLALLLVSASRGDGLPAMEIGLMAAKGLALLGLLALVSSKILPRLTKFFAESQEFLFLFAIAWGFGIASLFEIAGWSFEIGALFAGVSLASLPYTQEIASRLKPLRDFFVVLFFIVLGEGLGLANLAAALFPALLFSLIIIIGKPLIVMYSLGLLGYTKRTSFKTGIHLSQISEFSIVLVVLAQNVGLVSPIVSGIITLVAVITIAASTYLTKYDEWLFRQLEHRIRLFENKVSKEDKKVLSRYPLVLFGYRKGGHEFLRAFKEMKKRYVVVDYNPEVVETLERQRVNYVYGDATDYELLEEIGIEQARLIVSTITDFSTNKALVQLVRQKNQRAVIVCHGDSYNDAADLYRLGATYVMLPHFIGSERISGFIRRHGMSKDAFDDYRQKHLASLGRAALKA</sequence>
<organism evidence="10 11">
    <name type="scientific">Candidatus Chaera renei</name>
    <dbReference type="NCBI Taxonomy" id="2506947"/>
    <lineage>
        <taxon>Bacteria</taxon>
        <taxon>Candidatus Saccharimonadota</taxon>
        <taxon>Candidatus Saccharimonadia</taxon>
        <taxon>Candidatus Saccharimonadales</taxon>
        <taxon>Candidatus Saccharimonadaceae</taxon>
        <taxon>Candidatus Chaera</taxon>
    </lineage>
</organism>
<feature type="transmembrane region" description="Helical" evidence="7">
    <location>
        <begin position="37"/>
        <end position="61"/>
    </location>
</feature>